<sequence length="736" mass="80139">MSAPDLHNSLLRPPILQILRAAGFHSARPAVIDTLTDIAARYLFLLSSSTVDHALNNHSEEPVPNFDDILMALDDAGALRPQKTRLEENLDGIEDMRGLESFLRWFNGPVNTQIRRIAGFVPSEGDVVEAETEDYLTALKKRHSKTGEESRFQGTLLGKDVDDRPVVIAGGVESIKAWRSKVKSREASMVPTSTTISSISSIKPFCMIENAGDTTRLGLGTREVFEPLTMVFCFSLPTTSHLSFQSYLTSASHPSLPSCSSTARHALRVALKTYKALPPPQRTAHLSLILAALNEYLPYLFALSRGISSSPAADDEVIDVALQAEIEVEWRGTISSAASALRLLHRGGRDQRIKGYGLDFEIAFVLTTLGYVLSDMARTRILSTLYANTTPTVDQKTAAVNAATKHLLAASSVHSYLASSGSSSQGHDSNMAPDLDSSTQSALSSLAMAEATLLAVLKDDAYLSACIQARNRNDTEWMIKAPDLPKVRTLLFARLCVRAAEYAEQAAASAGAVKSGGKATDSTSLDNRYLDEHLIDYMSVLAKVARAKACRFFGIDAEMSGKTGEGIAWLRAGKSALGVRGSLEGDEGGSGSKSRGSLGFSKLKRQWSERREEKKLEETATAKKGEQASGLDWGDDAGREEEIKVLEMLEARWMKMNDTVNTQFIPSSTSYLSSLPSGRDIHTPPSPYVPPKLDSDQIMRLRGPPDSPEPTNEDESSDSEKETPHDTFLGQRRGYF</sequence>
<protein>
    <submittedName>
        <fullName evidence="1">Uncharacterized protein</fullName>
    </submittedName>
</protein>
<reference evidence="1" key="1">
    <citation type="journal article" date="2022" name="bioRxiv">
        <title>Population genetic analysis of Ophidiomyces ophidiicola, the causative agent of snake fungal disease, indicates recent introductions to the USA.</title>
        <authorList>
            <person name="Ladner J.T."/>
            <person name="Palmer J.M."/>
            <person name="Ettinger C.L."/>
            <person name="Stajich J.E."/>
            <person name="Farrell T.M."/>
            <person name="Glorioso B.M."/>
            <person name="Lawson B."/>
            <person name="Price S.J."/>
            <person name="Stengle A.G."/>
            <person name="Grear D.A."/>
            <person name="Lorch J.M."/>
        </authorList>
    </citation>
    <scope>NUCLEOTIDE SEQUENCE</scope>
    <source>
        <strain evidence="1">NWHC 24266-5</strain>
    </source>
</reference>
<name>A0ACB8UT37_9EURO</name>
<accession>A0ACB8UT37</accession>
<gene>
    <name evidence="1" type="ORF">LOY88_005365</name>
</gene>
<evidence type="ECO:0000313" key="1">
    <source>
        <dbReference type="EMBL" id="KAI2383329.1"/>
    </source>
</evidence>
<organism evidence="1">
    <name type="scientific">Ophidiomyces ophidiicola</name>
    <dbReference type="NCBI Taxonomy" id="1387563"/>
    <lineage>
        <taxon>Eukaryota</taxon>
        <taxon>Fungi</taxon>
        <taxon>Dikarya</taxon>
        <taxon>Ascomycota</taxon>
        <taxon>Pezizomycotina</taxon>
        <taxon>Eurotiomycetes</taxon>
        <taxon>Eurotiomycetidae</taxon>
        <taxon>Onygenales</taxon>
        <taxon>Onygenaceae</taxon>
        <taxon>Ophidiomyces</taxon>
    </lineage>
</organism>
<comment type="caution">
    <text evidence="1">The sequence shown here is derived from an EMBL/GenBank/DDBJ whole genome shotgun (WGS) entry which is preliminary data.</text>
</comment>
<proteinExistence type="predicted"/>
<dbReference type="EMBL" id="JALBCA010000093">
    <property type="protein sequence ID" value="KAI2383329.1"/>
    <property type="molecule type" value="Genomic_DNA"/>
</dbReference>